<keyword evidence="1" id="KW-0472">Membrane</keyword>
<sequence>MIDFIIITAFCIFMTFMIIGFNKQMNEKNKKRDEINKIIKDRKKDEITD</sequence>
<dbReference type="RefSeq" id="WP_170228715.1">
    <property type="nucleotide sequence ID" value="NZ_CP043427.1"/>
</dbReference>
<proteinExistence type="predicted"/>
<keyword evidence="3" id="KW-1185">Reference proteome</keyword>
<gene>
    <name evidence="2" type="ORF">NCTC12475_00694</name>
</gene>
<dbReference type="EMBL" id="UFVD01000001">
    <property type="protein sequence ID" value="SUX10497.1"/>
    <property type="molecule type" value="Genomic_DNA"/>
</dbReference>
<dbReference type="AlphaFoldDB" id="A0A381DIZ7"/>
<evidence type="ECO:0000256" key="1">
    <source>
        <dbReference type="SAM" id="Phobius"/>
    </source>
</evidence>
<evidence type="ECO:0000313" key="3">
    <source>
        <dbReference type="Proteomes" id="UP000254920"/>
    </source>
</evidence>
<organism evidence="2 3">
    <name type="scientific">Campylobacter sputorum subsp. sputorum</name>
    <dbReference type="NCBI Taxonomy" id="32024"/>
    <lineage>
        <taxon>Bacteria</taxon>
        <taxon>Pseudomonadati</taxon>
        <taxon>Campylobacterota</taxon>
        <taxon>Epsilonproteobacteria</taxon>
        <taxon>Campylobacterales</taxon>
        <taxon>Campylobacteraceae</taxon>
        <taxon>Campylobacter</taxon>
    </lineage>
</organism>
<protein>
    <submittedName>
        <fullName evidence="2">Small hydrophobic protein</fullName>
    </submittedName>
</protein>
<dbReference type="GeneID" id="93091570"/>
<evidence type="ECO:0000313" key="2">
    <source>
        <dbReference type="EMBL" id="SUX10497.1"/>
    </source>
</evidence>
<dbReference type="Proteomes" id="UP000254920">
    <property type="component" value="Unassembled WGS sequence"/>
</dbReference>
<accession>A0A381DIZ7</accession>
<name>A0A381DIZ7_9BACT</name>
<keyword evidence="1" id="KW-1133">Transmembrane helix</keyword>
<reference evidence="2 3" key="1">
    <citation type="submission" date="2018-06" db="EMBL/GenBank/DDBJ databases">
        <authorList>
            <consortium name="Pathogen Informatics"/>
            <person name="Doyle S."/>
        </authorList>
    </citation>
    <scope>NUCLEOTIDE SEQUENCE [LARGE SCALE GENOMIC DNA]</scope>
    <source>
        <strain evidence="2 3">NCTC12475</strain>
    </source>
</reference>
<feature type="transmembrane region" description="Helical" evidence="1">
    <location>
        <begin position="6"/>
        <end position="22"/>
    </location>
</feature>
<keyword evidence="1" id="KW-0812">Transmembrane</keyword>